<dbReference type="eggNOG" id="COG1765">
    <property type="taxonomic scope" value="Bacteria"/>
</dbReference>
<name>A0A075RCP9_BRELA</name>
<dbReference type="KEGG" id="blr:BRLA_c029130"/>
<reference evidence="1 2" key="1">
    <citation type="journal article" date="2011" name="J. Bacteriol.">
        <title>Genome sequence of Brevibacillus laterosporus LMG 15441, a pathogen of invertebrates.</title>
        <authorList>
            <person name="Djukic M."/>
            <person name="Poehlein A."/>
            <person name="Thurmer A."/>
            <person name="Daniel R."/>
        </authorList>
    </citation>
    <scope>NUCLEOTIDE SEQUENCE [LARGE SCALE GENOMIC DNA]</scope>
    <source>
        <strain evidence="1 2">LMG 15441</strain>
    </source>
</reference>
<evidence type="ECO:0000313" key="2">
    <source>
        <dbReference type="Proteomes" id="UP000005850"/>
    </source>
</evidence>
<sequence length="128" mass="14222">MQFTQMNQNLQTTLPYGNLTISSDRQQGFKPIDLLVSAIAGCSQIVFTRILEKKRISYNSLTLHVDAVQSENAPNPLTKISLIYTITGSDLVQEKLDKALRLVPPNCTIIQSLHPNTEVVEQVIISKA</sequence>
<dbReference type="RefSeq" id="WP_003335902.1">
    <property type="nucleotide sequence ID" value="NZ_CP007806.1"/>
</dbReference>
<dbReference type="InterPro" id="IPR003718">
    <property type="entry name" value="OsmC/Ohr_fam"/>
</dbReference>
<accession>A0A075RCP9</accession>
<dbReference type="HOGENOM" id="CLU_114057_2_0_9"/>
<dbReference type="AlphaFoldDB" id="A0A075RCP9"/>
<dbReference type="EMBL" id="CP007806">
    <property type="protein sequence ID" value="AIG27225.1"/>
    <property type="molecule type" value="Genomic_DNA"/>
</dbReference>
<gene>
    <name evidence="1" type="ORF">BRLA_c029130</name>
</gene>
<organism evidence="1 2">
    <name type="scientific">Brevibacillus laterosporus LMG 15441</name>
    <dbReference type="NCBI Taxonomy" id="1042163"/>
    <lineage>
        <taxon>Bacteria</taxon>
        <taxon>Bacillati</taxon>
        <taxon>Bacillota</taxon>
        <taxon>Bacilli</taxon>
        <taxon>Bacillales</taxon>
        <taxon>Paenibacillaceae</taxon>
        <taxon>Brevibacillus</taxon>
    </lineage>
</organism>
<dbReference type="InterPro" id="IPR036102">
    <property type="entry name" value="OsmC/Ohrsf"/>
</dbReference>
<dbReference type="Pfam" id="PF02566">
    <property type="entry name" value="OsmC"/>
    <property type="match status" value="1"/>
</dbReference>
<dbReference type="Gene3D" id="3.30.300.20">
    <property type="match status" value="1"/>
</dbReference>
<dbReference type="InterPro" id="IPR015946">
    <property type="entry name" value="KH_dom-like_a/b"/>
</dbReference>
<proteinExistence type="predicted"/>
<dbReference type="PANTHER" id="PTHR34352:SF1">
    <property type="entry name" value="PROTEIN YHFA"/>
    <property type="match status" value="1"/>
</dbReference>
<evidence type="ECO:0000313" key="1">
    <source>
        <dbReference type="EMBL" id="AIG27225.1"/>
    </source>
</evidence>
<dbReference type="STRING" id="1042163.BRLA_c029130"/>
<keyword evidence="2" id="KW-1185">Reference proteome</keyword>
<dbReference type="PANTHER" id="PTHR34352">
    <property type="entry name" value="PROTEIN YHFA"/>
    <property type="match status" value="1"/>
</dbReference>
<dbReference type="SUPFAM" id="SSF82784">
    <property type="entry name" value="OsmC-like"/>
    <property type="match status" value="1"/>
</dbReference>
<dbReference type="Proteomes" id="UP000005850">
    <property type="component" value="Chromosome"/>
</dbReference>
<protein>
    <submittedName>
        <fullName evidence="1">OsmC-like protein</fullName>
    </submittedName>
</protein>